<dbReference type="InterPro" id="IPR013520">
    <property type="entry name" value="Ribonucl_H"/>
</dbReference>
<evidence type="ECO:0000256" key="1">
    <source>
        <dbReference type="ARBA" id="ARBA00022839"/>
    </source>
</evidence>
<dbReference type="Gene3D" id="3.30.420.10">
    <property type="entry name" value="Ribonuclease H-like superfamily/Ribonuclease H"/>
    <property type="match status" value="1"/>
</dbReference>
<dbReference type="KEGG" id="ccho:CCHOA_09125"/>
<dbReference type="InterPro" id="IPR012337">
    <property type="entry name" value="RNaseH-like_sf"/>
</dbReference>
<accession>A0A3G6JB43</accession>
<keyword evidence="3" id="KW-0548">Nucleotidyltransferase</keyword>
<dbReference type="GO" id="GO:0003887">
    <property type="term" value="F:DNA-directed DNA polymerase activity"/>
    <property type="evidence" value="ECO:0007669"/>
    <property type="project" value="UniProtKB-EC"/>
</dbReference>
<reference evidence="3 4" key="1">
    <citation type="submission" date="2018-11" db="EMBL/GenBank/DDBJ databases">
        <authorList>
            <person name="Kleinhagauer T."/>
            <person name="Glaeser S.P."/>
            <person name="Spergser J."/>
            <person name="Ruckert C."/>
            <person name="Kaempfer P."/>
            <person name="Busse H.-J."/>
        </authorList>
    </citation>
    <scope>NUCLEOTIDE SEQUENCE [LARGE SCALE GENOMIC DNA]</scope>
    <source>
        <strain evidence="3 4">200CH</strain>
    </source>
</reference>
<dbReference type="OrthoDB" id="9803913at2"/>
<dbReference type="InterPro" id="IPR036397">
    <property type="entry name" value="RNaseH_sf"/>
</dbReference>
<keyword evidence="1" id="KW-0378">Hydrolase</keyword>
<proteinExistence type="predicted"/>
<protein>
    <submittedName>
        <fullName evidence="3">DNA polymerase III PolC-type</fullName>
        <ecNumber evidence="3">2.7.7.7</ecNumber>
    </submittedName>
</protein>
<dbReference type="EMBL" id="CP033896">
    <property type="protein sequence ID" value="AZA14208.1"/>
    <property type="molecule type" value="Genomic_DNA"/>
</dbReference>
<sequence>MDTFVSIDFETANECRGSACAVAVVKMTATGTVVDRFSTLLKPHPQVAHFSPRCVRVHGITAPDVQHAPTWEEVHPQIRALLGDDPLVAHNMAFDGYVLTDLDLYYQLESLPNRRFCTLRLARKLFPDLRRHTLPVIYQQYFPAQRFRHHNAAADAEVCAKIFARMVSDEGFARVTALCPPTGPAAQLHRQVETTTQLDGSMDWDVR</sequence>
<dbReference type="SMART" id="SM00479">
    <property type="entry name" value="EXOIII"/>
    <property type="match status" value="1"/>
</dbReference>
<dbReference type="RefSeq" id="WP_123929272.1">
    <property type="nucleotide sequence ID" value="NZ_CP033896.1"/>
</dbReference>
<evidence type="ECO:0000313" key="4">
    <source>
        <dbReference type="Proteomes" id="UP000269019"/>
    </source>
</evidence>
<dbReference type="SUPFAM" id="SSF53098">
    <property type="entry name" value="Ribonuclease H-like"/>
    <property type="match status" value="1"/>
</dbReference>
<keyword evidence="1" id="KW-0540">Nuclease</keyword>
<dbReference type="AlphaFoldDB" id="A0A3G6JB43"/>
<dbReference type="PANTHER" id="PTHR30231">
    <property type="entry name" value="DNA POLYMERASE III SUBUNIT EPSILON"/>
    <property type="match status" value="1"/>
</dbReference>
<evidence type="ECO:0000259" key="2">
    <source>
        <dbReference type="SMART" id="SM00479"/>
    </source>
</evidence>
<dbReference type="Proteomes" id="UP000269019">
    <property type="component" value="Chromosome"/>
</dbReference>
<dbReference type="FunFam" id="3.30.420.10:FF:000045">
    <property type="entry name" value="3'-5' exonuclease DinG"/>
    <property type="match status" value="1"/>
</dbReference>
<dbReference type="GO" id="GO:0005829">
    <property type="term" value="C:cytosol"/>
    <property type="evidence" value="ECO:0007669"/>
    <property type="project" value="TreeGrafter"/>
</dbReference>
<dbReference type="Pfam" id="PF00929">
    <property type="entry name" value="RNase_T"/>
    <property type="match status" value="1"/>
</dbReference>
<organism evidence="3 4">
    <name type="scientific">Corynebacterium choanae</name>
    <dbReference type="NCBI Taxonomy" id="1862358"/>
    <lineage>
        <taxon>Bacteria</taxon>
        <taxon>Bacillati</taxon>
        <taxon>Actinomycetota</taxon>
        <taxon>Actinomycetes</taxon>
        <taxon>Mycobacteriales</taxon>
        <taxon>Corynebacteriaceae</taxon>
        <taxon>Corynebacterium</taxon>
    </lineage>
</organism>
<evidence type="ECO:0000313" key="3">
    <source>
        <dbReference type="EMBL" id="AZA14208.1"/>
    </source>
</evidence>
<gene>
    <name evidence="3" type="primary">polC2</name>
    <name evidence="3" type="ORF">CCHOA_09125</name>
</gene>
<dbReference type="PANTHER" id="PTHR30231:SF42">
    <property type="entry name" value="EXONUCLEASE"/>
    <property type="match status" value="1"/>
</dbReference>
<dbReference type="GO" id="GO:0003676">
    <property type="term" value="F:nucleic acid binding"/>
    <property type="evidence" value="ECO:0007669"/>
    <property type="project" value="InterPro"/>
</dbReference>
<name>A0A3G6JB43_9CORY</name>
<keyword evidence="3" id="KW-0808">Transferase</keyword>
<feature type="domain" description="Exonuclease" evidence="2">
    <location>
        <begin position="3"/>
        <end position="172"/>
    </location>
</feature>
<keyword evidence="4" id="KW-1185">Reference proteome</keyword>
<keyword evidence="1" id="KW-0269">Exonuclease</keyword>
<dbReference type="GO" id="GO:0008408">
    <property type="term" value="F:3'-5' exonuclease activity"/>
    <property type="evidence" value="ECO:0007669"/>
    <property type="project" value="TreeGrafter"/>
</dbReference>
<dbReference type="EC" id="2.7.7.7" evidence="3"/>